<keyword evidence="3" id="KW-1185">Reference proteome</keyword>
<dbReference type="RefSeq" id="WP_109941911.1">
    <property type="nucleotide sequence ID" value="NZ_CP176366.1"/>
</dbReference>
<dbReference type="Proteomes" id="UP000245934">
    <property type="component" value="Unassembled WGS sequence"/>
</dbReference>
<dbReference type="Gene3D" id="3.40.50.1820">
    <property type="entry name" value="alpha/beta hydrolase"/>
    <property type="match status" value="1"/>
</dbReference>
<reference evidence="2 3" key="1">
    <citation type="submission" date="2018-05" db="EMBL/GenBank/DDBJ databases">
        <title>Draft genome of Methanospirillum stamsii Pt1.</title>
        <authorList>
            <person name="Dueholm M.S."/>
            <person name="Nielsen P.H."/>
            <person name="Bakmann L.F."/>
            <person name="Otzen D.E."/>
        </authorList>
    </citation>
    <scope>NUCLEOTIDE SEQUENCE [LARGE SCALE GENOMIC DNA]</scope>
    <source>
        <strain evidence="2 3">Pt1</strain>
    </source>
</reference>
<dbReference type="SUPFAM" id="SSF53474">
    <property type="entry name" value="alpha/beta-Hydrolases"/>
    <property type="match status" value="1"/>
</dbReference>
<dbReference type="PANTHER" id="PTHR37946">
    <property type="entry name" value="SLL1969 PROTEIN"/>
    <property type="match status" value="1"/>
</dbReference>
<sequence length="272" mass="31178">METIVLVLIHGWKSHPGVWNRLKERVNLPPDRIWSFDYSTLHESTIQEIARRLQDFIQENRTKLGYFGPIDIVCHSMGGYVTRYFVEVLDGEKKREKIRQLIEIGVPNQGSSMAEIFNDPEHGPAIINVLEGEFVPKKYIPTHDVNVQGLRIKSRETAQLCNAGLRKDIKYRNILAANRTGDPAFFPSFEGKTWVFGHDNTWKKTWLGDGVIPNADSYLPGTGFDLIPIDPSSLQTEPYRYCHIHLPKNPEVIRLVIKYIENPLLPSSEIFP</sequence>
<gene>
    <name evidence="2" type="ORF">DLD82_14875</name>
</gene>
<dbReference type="GO" id="GO:0016740">
    <property type="term" value="F:transferase activity"/>
    <property type="evidence" value="ECO:0007669"/>
    <property type="project" value="UniProtKB-KW"/>
</dbReference>
<comment type="caution">
    <text evidence="2">The sequence shown here is derived from an EMBL/GenBank/DDBJ whole genome shotgun (WGS) entry which is preliminary data.</text>
</comment>
<dbReference type="PANTHER" id="PTHR37946:SF1">
    <property type="entry name" value="SLL1969 PROTEIN"/>
    <property type="match status" value="1"/>
</dbReference>
<evidence type="ECO:0000259" key="1">
    <source>
        <dbReference type="Pfam" id="PF24096"/>
    </source>
</evidence>
<dbReference type="InterPro" id="IPR029058">
    <property type="entry name" value="AB_hydrolase_fold"/>
</dbReference>
<feature type="domain" description="DUF7379" evidence="1">
    <location>
        <begin position="25"/>
        <end position="116"/>
    </location>
</feature>
<accession>A0A2V2N3J8</accession>
<keyword evidence="2" id="KW-0808">Transferase</keyword>
<evidence type="ECO:0000313" key="3">
    <source>
        <dbReference type="Proteomes" id="UP000245934"/>
    </source>
</evidence>
<dbReference type="AlphaFoldDB" id="A0A2V2N3J8"/>
<dbReference type="EMBL" id="QGMZ01000039">
    <property type="protein sequence ID" value="PWR70777.1"/>
    <property type="molecule type" value="Genomic_DNA"/>
</dbReference>
<dbReference type="OrthoDB" id="108590at2157"/>
<proteinExistence type="predicted"/>
<dbReference type="GeneID" id="97608176"/>
<evidence type="ECO:0000313" key="2">
    <source>
        <dbReference type="EMBL" id="PWR70777.1"/>
    </source>
</evidence>
<organism evidence="2 3">
    <name type="scientific">Methanospirillum stamsii</name>
    <dbReference type="NCBI Taxonomy" id="1277351"/>
    <lineage>
        <taxon>Archaea</taxon>
        <taxon>Methanobacteriati</taxon>
        <taxon>Methanobacteriota</taxon>
        <taxon>Stenosarchaea group</taxon>
        <taxon>Methanomicrobia</taxon>
        <taxon>Methanomicrobiales</taxon>
        <taxon>Methanospirillaceae</taxon>
        <taxon>Methanospirillum</taxon>
    </lineage>
</organism>
<name>A0A2V2N3J8_9EURY</name>
<protein>
    <submittedName>
        <fullName evidence="2">Acetyltransferase</fullName>
    </submittedName>
</protein>
<dbReference type="InterPro" id="IPR055803">
    <property type="entry name" value="DUF7379"/>
</dbReference>
<dbReference type="Pfam" id="PF24096">
    <property type="entry name" value="DUF7379"/>
    <property type="match status" value="1"/>
</dbReference>